<sequence>MREVLRTGYMHLRPVSPSPTRQAAASRDPSPPSRARLYWLASPPYSSTSPSPPRSTFFDSRPERESFDDTPLKQRHTTALLGYALLPQIFRKMRRSTGSVSRHRQCISSQAVLGGVVSIFAVFPIYWGSVWSFPHDTLPGWIVDFDGGAVGQAVPEALSKSMAQGMIQ</sequence>
<reference evidence="3" key="1">
    <citation type="submission" date="2023-03" db="EMBL/GenBank/DDBJ databases">
        <title>Massive genome expansion in bonnet fungi (Mycena s.s.) driven by repeated elements and novel gene families across ecological guilds.</title>
        <authorList>
            <consortium name="Lawrence Berkeley National Laboratory"/>
            <person name="Harder C.B."/>
            <person name="Miyauchi S."/>
            <person name="Viragh M."/>
            <person name="Kuo A."/>
            <person name="Thoen E."/>
            <person name="Andreopoulos B."/>
            <person name="Lu D."/>
            <person name="Skrede I."/>
            <person name="Drula E."/>
            <person name="Henrissat B."/>
            <person name="Morin E."/>
            <person name="Kohler A."/>
            <person name="Barry K."/>
            <person name="LaButti K."/>
            <person name="Morin E."/>
            <person name="Salamov A."/>
            <person name="Lipzen A."/>
            <person name="Mereny Z."/>
            <person name="Hegedus B."/>
            <person name="Baldrian P."/>
            <person name="Stursova M."/>
            <person name="Weitz H."/>
            <person name="Taylor A."/>
            <person name="Grigoriev I.V."/>
            <person name="Nagy L.G."/>
            <person name="Martin F."/>
            <person name="Kauserud H."/>
        </authorList>
    </citation>
    <scope>NUCLEOTIDE SEQUENCE</scope>
    <source>
        <strain evidence="3">9284</strain>
    </source>
</reference>
<evidence type="ECO:0000256" key="1">
    <source>
        <dbReference type="SAM" id="MobiDB-lite"/>
    </source>
</evidence>
<evidence type="ECO:0000313" key="3">
    <source>
        <dbReference type="EMBL" id="KAJ7651242.1"/>
    </source>
</evidence>
<gene>
    <name evidence="3" type="ORF">FB45DRAFT_33353</name>
</gene>
<comment type="caution">
    <text evidence="3">The sequence shown here is derived from an EMBL/GenBank/DDBJ whole genome shotgun (WGS) entry which is preliminary data.</text>
</comment>
<proteinExistence type="predicted"/>
<keyword evidence="2" id="KW-1133">Transmembrane helix</keyword>
<feature type="transmembrane region" description="Helical" evidence="2">
    <location>
        <begin position="111"/>
        <end position="129"/>
    </location>
</feature>
<evidence type="ECO:0000256" key="2">
    <source>
        <dbReference type="SAM" id="Phobius"/>
    </source>
</evidence>
<dbReference type="AlphaFoldDB" id="A0AAD7CL22"/>
<feature type="compositionally biased region" description="Low complexity" evidence="1">
    <location>
        <begin position="42"/>
        <end position="59"/>
    </location>
</feature>
<accession>A0AAD7CL22</accession>
<feature type="region of interest" description="Disordered" evidence="1">
    <location>
        <begin position="12"/>
        <end position="71"/>
    </location>
</feature>
<feature type="compositionally biased region" description="Basic and acidic residues" evidence="1">
    <location>
        <begin position="60"/>
        <end position="71"/>
    </location>
</feature>
<organism evidence="3 4">
    <name type="scientific">Roridomyces roridus</name>
    <dbReference type="NCBI Taxonomy" id="1738132"/>
    <lineage>
        <taxon>Eukaryota</taxon>
        <taxon>Fungi</taxon>
        <taxon>Dikarya</taxon>
        <taxon>Basidiomycota</taxon>
        <taxon>Agaricomycotina</taxon>
        <taxon>Agaricomycetes</taxon>
        <taxon>Agaricomycetidae</taxon>
        <taxon>Agaricales</taxon>
        <taxon>Marasmiineae</taxon>
        <taxon>Mycenaceae</taxon>
        <taxon>Roridomyces</taxon>
    </lineage>
</organism>
<dbReference type="EMBL" id="JARKIF010000001">
    <property type="protein sequence ID" value="KAJ7651242.1"/>
    <property type="molecule type" value="Genomic_DNA"/>
</dbReference>
<name>A0AAD7CL22_9AGAR</name>
<protein>
    <submittedName>
        <fullName evidence="3">Uncharacterized protein</fullName>
    </submittedName>
</protein>
<keyword evidence="2" id="KW-0472">Membrane</keyword>
<evidence type="ECO:0000313" key="4">
    <source>
        <dbReference type="Proteomes" id="UP001221142"/>
    </source>
</evidence>
<keyword evidence="2" id="KW-0812">Transmembrane</keyword>
<keyword evidence="4" id="KW-1185">Reference proteome</keyword>
<dbReference type="Proteomes" id="UP001221142">
    <property type="component" value="Unassembled WGS sequence"/>
</dbReference>